<feature type="domain" description="Thiamine pyrophosphate enzyme N-terminal TPP-binding" evidence="16">
    <location>
        <begin position="7"/>
        <end position="118"/>
    </location>
</feature>
<evidence type="ECO:0000256" key="5">
    <source>
        <dbReference type="ARBA" id="ARBA00022842"/>
    </source>
</evidence>
<keyword evidence="7 13" id="KW-0786">Thiamine pyrophosphate</keyword>
<accession>A0A0F7SU98</accession>
<feature type="domain" description="Thiamine pyrophosphate enzyme central" evidence="14">
    <location>
        <begin position="192"/>
        <end position="323"/>
    </location>
</feature>
<dbReference type="GO" id="GO:0001561">
    <property type="term" value="P:fatty acid alpha-oxidation"/>
    <property type="evidence" value="ECO:0007669"/>
    <property type="project" value="TreeGrafter"/>
</dbReference>
<keyword evidence="4" id="KW-0479">Metal-binding</keyword>
<comment type="subcellular location">
    <subcellularLocation>
        <location evidence="2">Mitochondrion</location>
    </subcellularLocation>
</comment>
<dbReference type="EC" id="4.1.2.63" evidence="12"/>
<sequence length="580" mass="62692">MDTATLSGSQIIARSLKDQGVQVIFGLVGIPVAEACIAIGIRFISFRNEQAASYAASAYGYLTGRPGVLLVVGGPGVIHAMPGIHHALSNSFPLVVLAGASESFQQSMGAFQELDQVAFLRKDVKFAARPVSISRTPVFVEQAFRSALYGRPGPTYIDLPGDYIQGSVLEKDVEWRPIIDDFPRPPAPKGAIRRMVDLLISAKRPLIVIGKGAQFSRSELALLDLLSVLPIPFLPTPMGKGHLPDDHPLCIASARSAALKGADVVLVLGARLNWILHYGQSPKWASAGQVKWLRVDICPDAIDDNQRAEVGVVADVRTVVEQLSEELRSRNRKPDLTHQEDWGKTLRSSMSVNAHKTNEKTIIDRKSQPSLMKYHQAFGIIFPLLPKDHIFVAEGANTLDIGRSFFPVENPRSRLDSGSTATMGVGMGFAIAAAIYEKERVKLEGETTTERKVVAVVGDSAFGFSAMEVETAARNKLGILVIVMNNSGVYHGLSTSAYTSTPLSSLPPTALLPGVRYDLISEACGGKGFLVRTPDELATAVKEAMKEENTVSVVNVVMDPGKGGKLEFAWLKDTKKESKL</sequence>
<dbReference type="SUPFAM" id="SSF52467">
    <property type="entry name" value="DHS-like NAD/FAD-binding domain"/>
    <property type="match status" value="1"/>
</dbReference>
<dbReference type="InterPro" id="IPR012000">
    <property type="entry name" value="Thiamin_PyroP_enz_cen_dom"/>
</dbReference>
<dbReference type="CDD" id="cd02004">
    <property type="entry name" value="TPP_BZL_OCoD_HPCL"/>
    <property type="match status" value="1"/>
</dbReference>
<dbReference type="SUPFAM" id="SSF52518">
    <property type="entry name" value="Thiamin diphosphate-binding fold (THDP-binding)"/>
    <property type="match status" value="2"/>
</dbReference>
<protein>
    <recommendedName>
        <fullName evidence="12">2-hydroxyacyl-CoA lyase</fullName>
        <ecNumber evidence="12">4.1.2.63</ecNumber>
    </recommendedName>
</protein>
<proteinExistence type="inferred from homology"/>
<dbReference type="InterPro" id="IPR029035">
    <property type="entry name" value="DHS-like_NAD/FAD-binding_dom"/>
</dbReference>
<evidence type="ECO:0000256" key="2">
    <source>
        <dbReference type="ARBA" id="ARBA00004173"/>
    </source>
</evidence>
<evidence type="ECO:0000259" key="16">
    <source>
        <dbReference type="Pfam" id="PF02776"/>
    </source>
</evidence>
<comment type="similarity">
    <text evidence="3 13">Belongs to the TPP enzyme family.</text>
</comment>
<dbReference type="Gene3D" id="3.40.50.970">
    <property type="match status" value="2"/>
</dbReference>
<dbReference type="PANTHER" id="PTHR43710:SF2">
    <property type="entry name" value="2-HYDROXYACYL-COA LYASE 1"/>
    <property type="match status" value="1"/>
</dbReference>
<evidence type="ECO:0000256" key="3">
    <source>
        <dbReference type="ARBA" id="ARBA00007812"/>
    </source>
</evidence>
<dbReference type="GO" id="GO:0005739">
    <property type="term" value="C:mitochondrion"/>
    <property type="evidence" value="ECO:0007669"/>
    <property type="project" value="UniProtKB-SubCell"/>
</dbReference>
<dbReference type="EMBL" id="LN483157">
    <property type="protein sequence ID" value="CED84115.1"/>
    <property type="molecule type" value="Genomic_DNA"/>
</dbReference>
<evidence type="ECO:0000259" key="14">
    <source>
        <dbReference type="Pfam" id="PF00205"/>
    </source>
</evidence>
<organism evidence="17">
    <name type="scientific">Phaffia rhodozyma</name>
    <name type="common">Yeast</name>
    <name type="synonym">Xanthophyllomyces dendrorhous</name>
    <dbReference type="NCBI Taxonomy" id="264483"/>
    <lineage>
        <taxon>Eukaryota</taxon>
        <taxon>Fungi</taxon>
        <taxon>Dikarya</taxon>
        <taxon>Basidiomycota</taxon>
        <taxon>Agaricomycotina</taxon>
        <taxon>Tremellomycetes</taxon>
        <taxon>Cystofilobasidiales</taxon>
        <taxon>Mrakiaceae</taxon>
        <taxon>Phaffia</taxon>
    </lineage>
</organism>
<dbReference type="AlphaFoldDB" id="A0A0F7SU98"/>
<dbReference type="InterPro" id="IPR045025">
    <property type="entry name" value="HACL1-like"/>
</dbReference>
<evidence type="ECO:0000256" key="1">
    <source>
        <dbReference type="ARBA" id="ARBA00001964"/>
    </source>
</evidence>
<evidence type="ECO:0000256" key="13">
    <source>
        <dbReference type="RuleBase" id="RU362132"/>
    </source>
</evidence>
<dbReference type="Pfam" id="PF02776">
    <property type="entry name" value="TPP_enzyme_N"/>
    <property type="match status" value="1"/>
</dbReference>
<name>A0A0F7SU98_PHARH</name>
<dbReference type="GO" id="GO:0106359">
    <property type="term" value="F:2-hydroxyacyl-CoA lyase activity"/>
    <property type="evidence" value="ECO:0007669"/>
    <property type="project" value="UniProtKB-EC"/>
</dbReference>
<dbReference type="GO" id="GO:0005777">
    <property type="term" value="C:peroxisome"/>
    <property type="evidence" value="ECO:0007669"/>
    <property type="project" value="TreeGrafter"/>
</dbReference>
<evidence type="ECO:0000256" key="12">
    <source>
        <dbReference type="ARBA" id="ARBA00044518"/>
    </source>
</evidence>
<evidence type="ECO:0000256" key="9">
    <source>
        <dbReference type="ARBA" id="ARBA00023239"/>
    </source>
</evidence>
<keyword evidence="9 17" id="KW-0456">Lyase</keyword>
<dbReference type="GO" id="GO:0030976">
    <property type="term" value="F:thiamine pyrophosphate binding"/>
    <property type="evidence" value="ECO:0007669"/>
    <property type="project" value="InterPro"/>
</dbReference>
<evidence type="ECO:0000256" key="10">
    <source>
        <dbReference type="ARBA" id="ARBA00044451"/>
    </source>
</evidence>
<comment type="catalytic activity">
    <reaction evidence="11">
        <text>an (R)-2-hydroxy-long-chain-fatty acyl-CoA = a long-chain fatty aldehyde + formyl-CoA</text>
        <dbReference type="Rhea" id="RHEA:67444"/>
        <dbReference type="ChEBI" id="CHEBI:17176"/>
        <dbReference type="ChEBI" id="CHEBI:57376"/>
        <dbReference type="ChEBI" id="CHEBI:170012"/>
        <dbReference type="EC" id="4.1.2.63"/>
    </reaction>
    <physiologicalReaction direction="left-to-right" evidence="11">
        <dbReference type="Rhea" id="RHEA:67445"/>
    </physiologicalReaction>
</comment>
<dbReference type="InterPro" id="IPR011766">
    <property type="entry name" value="TPP_enzyme_TPP-bd"/>
</dbReference>
<evidence type="ECO:0000256" key="6">
    <source>
        <dbReference type="ARBA" id="ARBA00022946"/>
    </source>
</evidence>
<dbReference type="Pfam" id="PF00205">
    <property type="entry name" value="TPP_enzyme_M"/>
    <property type="match status" value="1"/>
</dbReference>
<reference evidence="17" key="1">
    <citation type="submission" date="2014-08" db="EMBL/GenBank/DDBJ databases">
        <authorList>
            <person name="Sharma Rahul"/>
            <person name="Thines Marco"/>
        </authorList>
    </citation>
    <scope>NUCLEOTIDE SEQUENCE</scope>
</reference>
<evidence type="ECO:0000256" key="11">
    <source>
        <dbReference type="ARBA" id="ARBA00044454"/>
    </source>
</evidence>
<evidence type="ECO:0000256" key="8">
    <source>
        <dbReference type="ARBA" id="ARBA00023128"/>
    </source>
</evidence>
<evidence type="ECO:0000256" key="7">
    <source>
        <dbReference type="ARBA" id="ARBA00023052"/>
    </source>
</evidence>
<evidence type="ECO:0000256" key="4">
    <source>
        <dbReference type="ARBA" id="ARBA00022723"/>
    </source>
</evidence>
<dbReference type="InterPro" id="IPR012001">
    <property type="entry name" value="Thiamin_PyroP_enz_TPP-bd_dom"/>
</dbReference>
<dbReference type="Gene3D" id="3.40.50.1220">
    <property type="entry name" value="TPP-binding domain"/>
    <property type="match status" value="1"/>
</dbReference>
<keyword evidence="8" id="KW-0496">Mitochondrion</keyword>
<keyword evidence="5" id="KW-0460">Magnesium</keyword>
<dbReference type="PANTHER" id="PTHR43710">
    <property type="entry name" value="2-HYDROXYACYL-COA LYASE"/>
    <property type="match status" value="1"/>
</dbReference>
<dbReference type="InterPro" id="IPR029061">
    <property type="entry name" value="THDP-binding"/>
</dbReference>
<keyword evidence="6" id="KW-0809">Transit peptide</keyword>
<evidence type="ECO:0000313" key="17">
    <source>
        <dbReference type="EMBL" id="CED84115.1"/>
    </source>
</evidence>
<dbReference type="CDD" id="cd07035">
    <property type="entry name" value="TPP_PYR_POX_like"/>
    <property type="match status" value="1"/>
</dbReference>
<comment type="catalytic activity">
    <reaction evidence="10">
        <text>a 2-hydroxy-3-methyl fatty acyl-CoA = a 2-methyl-branched fatty aldehyde + formyl-CoA</text>
        <dbReference type="Rhea" id="RHEA:25375"/>
        <dbReference type="ChEBI" id="CHEBI:49188"/>
        <dbReference type="ChEBI" id="CHEBI:57376"/>
        <dbReference type="ChEBI" id="CHEBI:58783"/>
        <dbReference type="EC" id="4.1.2.63"/>
    </reaction>
    <physiologicalReaction direction="left-to-right" evidence="10">
        <dbReference type="Rhea" id="RHEA:25376"/>
    </physiologicalReaction>
</comment>
<evidence type="ECO:0000259" key="15">
    <source>
        <dbReference type="Pfam" id="PF02775"/>
    </source>
</evidence>
<dbReference type="GO" id="GO:0000287">
    <property type="term" value="F:magnesium ion binding"/>
    <property type="evidence" value="ECO:0007669"/>
    <property type="project" value="InterPro"/>
</dbReference>
<feature type="domain" description="Thiamine pyrophosphate enzyme TPP-binding" evidence="15">
    <location>
        <begin position="404"/>
        <end position="555"/>
    </location>
</feature>
<comment type="cofactor">
    <cofactor evidence="1">
        <name>thiamine diphosphate</name>
        <dbReference type="ChEBI" id="CHEBI:58937"/>
    </cofactor>
</comment>
<dbReference type="Pfam" id="PF02775">
    <property type="entry name" value="TPP_enzyme_C"/>
    <property type="match status" value="1"/>
</dbReference>